<feature type="transmembrane region" description="Helical" evidence="6">
    <location>
        <begin position="411"/>
        <end position="427"/>
    </location>
</feature>
<protein>
    <submittedName>
        <fullName evidence="9">DNA internalization-related competence protein ComEC/Rec2</fullName>
    </submittedName>
</protein>
<evidence type="ECO:0000259" key="7">
    <source>
        <dbReference type="Pfam" id="PF03772"/>
    </source>
</evidence>
<keyword evidence="4 6" id="KW-1133">Transmembrane helix</keyword>
<feature type="transmembrane region" description="Helical" evidence="6">
    <location>
        <begin position="307"/>
        <end position="324"/>
    </location>
</feature>
<dbReference type="EMBL" id="LGGO01000006">
    <property type="protein sequence ID" value="KUK77782.1"/>
    <property type="molecule type" value="Genomic_DNA"/>
</dbReference>
<evidence type="ECO:0000313" key="9">
    <source>
        <dbReference type="EMBL" id="KUK77782.1"/>
    </source>
</evidence>
<dbReference type="PANTHER" id="PTHR30619">
    <property type="entry name" value="DNA INTERNALIZATION/COMPETENCE PROTEIN COMEC/REC2"/>
    <property type="match status" value="1"/>
</dbReference>
<evidence type="ECO:0000256" key="3">
    <source>
        <dbReference type="ARBA" id="ARBA00022692"/>
    </source>
</evidence>
<reference evidence="10" key="1">
    <citation type="journal article" date="2015" name="MBio">
        <title>Genome-Resolved Metagenomic Analysis Reveals Roles for Candidate Phyla and Other Microbial Community Members in Biogeochemical Transformations in Oil Reservoirs.</title>
        <authorList>
            <person name="Hu P."/>
            <person name="Tom L."/>
            <person name="Singh A."/>
            <person name="Thomas B.C."/>
            <person name="Baker B.J."/>
            <person name="Piceno Y.M."/>
            <person name="Andersen G.L."/>
            <person name="Banfield J.F."/>
        </authorList>
    </citation>
    <scope>NUCLEOTIDE SEQUENCE [LARGE SCALE GENOMIC DNA]</scope>
</reference>
<feature type="transmembrane region" description="Helical" evidence="6">
    <location>
        <begin position="282"/>
        <end position="301"/>
    </location>
</feature>
<dbReference type="GO" id="GO:0005886">
    <property type="term" value="C:plasma membrane"/>
    <property type="evidence" value="ECO:0007669"/>
    <property type="project" value="UniProtKB-SubCell"/>
</dbReference>
<dbReference type="Pfam" id="PF03772">
    <property type="entry name" value="Competence"/>
    <property type="match status" value="1"/>
</dbReference>
<sequence>MQEDVHFFGIGFFAITMTFLSFVRIAPILTKEALLVKESPRFTNEKVSFKGFVYDEPDKKYIKQTLYISQLQDIPAKGQILSKNHGFILTKVDNYENFRIGQVCQFSGTLVEPENFDDFDYKQYLHNQRVFYILENPTYDCPVAGEQGGVDTLREGNVVKNFLIDLKNSLIEKIDNSLHEHSSSLLAGILFGQDRRLEKSFEERTRITGVSHITAASGYNITILVIAVNKLLFFLPKKMKILFSMSIIWCFALLSGLSSSIIRACIMSSLSLIAIFFGRESVVHITTPLVCFIFVIFDPLIILDVGFALSVSAILGLTYILPIFEQRKGSRLKLQFLSDYVFPTLSCTISTLPVSVLNFKTLSLWSLPVNAVILPIVEGTMLWGVLSLLFYEIHEGLSQFLFTVVDLQLKFFEYVVNLVGGLGIGYWELSSQISTFVSICIFSVIFLLVIYFYPIENEQYNYYLKNS</sequence>
<gene>
    <name evidence="9" type="ORF">XD93_0100</name>
</gene>
<feature type="transmembrane region" description="Helical" evidence="6">
    <location>
        <begin position="433"/>
        <end position="453"/>
    </location>
</feature>
<comment type="caution">
    <text evidence="9">The sequence shown here is derived from an EMBL/GenBank/DDBJ whole genome shotgun (WGS) entry which is preliminary data.</text>
</comment>
<evidence type="ECO:0000256" key="4">
    <source>
        <dbReference type="ARBA" id="ARBA00022989"/>
    </source>
</evidence>
<keyword evidence="2" id="KW-1003">Cell membrane</keyword>
<feature type="domain" description="DUF4131" evidence="8">
    <location>
        <begin position="29"/>
        <end position="134"/>
    </location>
</feature>
<dbReference type="NCBIfam" id="TIGR00360">
    <property type="entry name" value="ComEC_N-term"/>
    <property type="match status" value="1"/>
</dbReference>
<dbReference type="PANTHER" id="PTHR30619:SF1">
    <property type="entry name" value="RECOMBINATION PROTEIN 2"/>
    <property type="match status" value="1"/>
</dbReference>
<feature type="transmembrane region" description="Helical" evidence="6">
    <location>
        <begin position="336"/>
        <end position="359"/>
    </location>
</feature>
<dbReference type="InterPro" id="IPR004477">
    <property type="entry name" value="ComEC_N"/>
</dbReference>
<keyword evidence="5 6" id="KW-0472">Membrane</keyword>
<feature type="transmembrane region" description="Helical" evidence="6">
    <location>
        <begin position="6"/>
        <end position="29"/>
    </location>
</feature>
<evidence type="ECO:0000313" key="10">
    <source>
        <dbReference type="Proteomes" id="UP000053904"/>
    </source>
</evidence>
<dbReference type="Pfam" id="PF13567">
    <property type="entry name" value="DUF4131"/>
    <property type="match status" value="1"/>
</dbReference>
<dbReference type="AlphaFoldDB" id="A0A124FXE5"/>
<evidence type="ECO:0000256" key="2">
    <source>
        <dbReference type="ARBA" id="ARBA00022475"/>
    </source>
</evidence>
<evidence type="ECO:0000259" key="8">
    <source>
        <dbReference type="Pfam" id="PF13567"/>
    </source>
</evidence>
<evidence type="ECO:0000256" key="5">
    <source>
        <dbReference type="ARBA" id="ARBA00023136"/>
    </source>
</evidence>
<dbReference type="InterPro" id="IPR052159">
    <property type="entry name" value="Competence_DNA_uptake"/>
</dbReference>
<organism evidence="9 10">
    <name type="scientific">candidate division WS6 bacterium 34_10</name>
    <dbReference type="NCBI Taxonomy" id="1641389"/>
    <lineage>
        <taxon>Bacteria</taxon>
        <taxon>Candidatus Dojkabacteria</taxon>
    </lineage>
</organism>
<feature type="transmembrane region" description="Helical" evidence="6">
    <location>
        <begin position="371"/>
        <end position="391"/>
    </location>
</feature>
<feature type="transmembrane region" description="Helical" evidence="6">
    <location>
        <begin position="241"/>
        <end position="262"/>
    </location>
</feature>
<feature type="domain" description="ComEC/Rec2-related protein" evidence="7">
    <location>
        <begin position="189"/>
        <end position="451"/>
    </location>
</feature>
<proteinExistence type="predicted"/>
<comment type="subcellular location">
    <subcellularLocation>
        <location evidence="1">Cell membrane</location>
        <topology evidence="1">Multi-pass membrane protein</topology>
    </subcellularLocation>
</comment>
<evidence type="ECO:0000256" key="1">
    <source>
        <dbReference type="ARBA" id="ARBA00004651"/>
    </source>
</evidence>
<dbReference type="InterPro" id="IPR025405">
    <property type="entry name" value="DUF4131"/>
</dbReference>
<accession>A0A124FXE5</accession>
<keyword evidence="3 6" id="KW-0812">Transmembrane</keyword>
<name>A0A124FXE5_9BACT</name>
<dbReference type="Proteomes" id="UP000053904">
    <property type="component" value="Unassembled WGS sequence"/>
</dbReference>
<evidence type="ECO:0000256" key="6">
    <source>
        <dbReference type="SAM" id="Phobius"/>
    </source>
</evidence>
<feature type="transmembrane region" description="Helical" evidence="6">
    <location>
        <begin position="213"/>
        <end position="235"/>
    </location>
</feature>